<dbReference type="VEuPathDB" id="FungiDB:ACLA_002780"/>
<evidence type="ECO:0000313" key="2">
    <source>
        <dbReference type="EMBL" id="EAW14867.1"/>
    </source>
</evidence>
<dbReference type="GO" id="GO:0005777">
    <property type="term" value="C:peroxisome"/>
    <property type="evidence" value="ECO:0007669"/>
    <property type="project" value="InterPro"/>
</dbReference>
<dbReference type="GeneID" id="4708514"/>
<keyword evidence="3" id="KW-1185">Reference proteome</keyword>
<dbReference type="Proteomes" id="UP000006701">
    <property type="component" value="Unassembled WGS sequence"/>
</dbReference>
<dbReference type="EMBL" id="DS027004">
    <property type="protein sequence ID" value="EAW14867.1"/>
    <property type="molecule type" value="Genomic_DNA"/>
</dbReference>
<proteinExistence type="predicted"/>
<dbReference type="RefSeq" id="XP_001276293.1">
    <property type="nucleotide sequence ID" value="XM_001276292.1"/>
</dbReference>
<dbReference type="GO" id="GO:0033540">
    <property type="term" value="P:fatty acid beta-oxidation using acyl-CoA oxidase"/>
    <property type="evidence" value="ECO:0007669"/>
    <property type="project" value="TreeGrafter"/>
</dbReference>
<dbReference type="InterPro" id="IPR036250">
    <property type="entry name" value="AcylCo_DH-like_C"/>
</dbReference>
<accession>A1C599</accession>
<dbReference type="SUPFAM" id="SSF47203">
    <property type="entry name" value="Acyl-CoA dehydrogenase C-terminal domain-like"/>
    <property type="match status" value="1"/>
</dbReference>
<evidence type="ECO:0000259" key="1">
    <source>
        <dbReference type="Pfam" id="PF22924"/>
    </source>
</evidence>
<dbReference type="InterPro" id="IPR012258">
    <property type="entry name" value="Acyl-CoA_oxidase"/>
</dbReference>
<organism evidence="2 3">
    <name type="scientific">Aspergillus clavatus (strain ATCC 1007 / CBS 513.65 / DSM 816 / NCTC 3887 / NRRL 1 / QM 1276 / 107)</name>
    <dbReference type="NCBI Taxonomy" id="344612"/>
    <lineage>
        <taxon>Eukaryota</taxon>
        <taxon>Fungi</taxon>
        <taxon>Dikarya</taxon>
        <taxon>Ascomycota</taxon>
        <taxon>Pezizomycotina</taxon>
        <taxon>Eurotiomycetes</taxon>
        <taxon>Eurotiomycetidae</taxon>
        <taxon>Eurotiales</taxon>
        <taxon>Aspergillaceae</taxon>
        <taxon>Aspergillus</taxon>
        <taxon>Aspergillus subgen. Fumigati</taxon>
    </lineage>
</organism>
<dbReference type="Gene3D" id="1.20.140.10">
    <property type="entry name" value="Butyryl-CoA Dehydrogenase, subunit A, domain 3"/>
    <property type="match status" value="1"/>
</dbReference>
<dbReference type="GO" id="GO:0005504">
    <property type="term" value="F:fatty acid binding"/>
    <property type="evidence" value="ECO:0007669"/>
    <property type="project" value="TreeGrafter"/>
</dbReference>
<dbReference type="OrthoDB" id="538336at2759"/>
<dbReference type="eggNOG" id="KOG0136">
    <property type="taxonomic scope" value="Eukaryota"/>
</dbReference>
<dbReference type="InterPro" id="IPR055060">
    <property type="entry name" value="ACOX_C_alpha1"/>
</dbReference>
<gene>
    <name evidence="2" type="ORF">ACLA_002780</name>
</gene>
<dbReference type="PANTHER" id="PTHR10909:SF382">
    <property type="entry name" value="ACYL-COENZYME A OXIDASE"/>
    <property type="match status" value="1"/>
</dbReference>
<dbReference type="InterPro" id="IPR046373">
    <property type="entry name" value="Acyl-CoA_Oxase/DH_mid-dom_sf"/>
</dbReference>
<dbReference type="Gene3D" id="2.40.110.10">
    <property type="entry name" value="Butyryl-CoA Dehydrogenase, subunit A, domain 2"/>
    <property type="match status" value="1"/>
</dbReference>
<feature type="domain" description="Acyl-CoA oxidase C-alpha1" evidence="1">
    <location>
        <begin position="257"/>
        <end position="393"/>
    </location>
</feature>
<reference evidence="2 3" key="1">
    <citation type="journal article" date="2008" name="PLoS Genet.">
        <title>Genomic islands in the pathogenic filamentous fungus Aspergillus fumigatus.</title>
        <authorList>
            <person name="Fedorova N.D."/>
            <person name="Khaldi N."/>
            <person name="Joardar V.S."/>
            <person name="Maiti R."/>
            <person name="Amedeo P."/>
            <person name="Anderson M.J."/>
            <person name="Crabtree J."/>
            <person name="Silva J.C."/>
            <person name="Badger J.H."/>
            <person name="Albarraq A."/>
            <person name="Angiuoli S."/>
            <person name="Bussey H."/>
            <person name="Bowyer P."/>
            <person name="Cotty P.J."/>
            <person name="Dyer P.S."/>
            <person name="Egan A."/>
            <person name="Galens K."/>
            <person name="Fraser-Liggett C.M."/>
            <person name="Haas B.J."/>
            <person name="Inman J.M."/>
            <person name="Kent R."/>
            <person name="Lemieux S."/>
            <person name="Malavazi I."/>
            <person name="Orvis J."/>
            <person name="Roemer T."/>
            <person name="Ronning C.M."/>
            <person name="Sundaram J.P."/>
            <person name="Sutton G."/>
            <person name="Turner G."/>
            <person name="Venter J.C."/>
            <person name="White O.R."/>
            <person name="Whitty B.R."/>
            <person name="Youngman P."/>
            <person name="Wolfe K.H."/>
            <person name="Goldman G.H."/>
            <person name="Wortman J.R."/>
            <person name="Jiang B."/>
            <person name="Denning D.W."/>
            <person name="Nierman W.C."/>
        </authorList>
    </citation>
    <scope>NUCLEOTIDE SEQUENCE [LARGE SCALE GENOMIC DNA]</scope>
    <source>
        <strain evidence="3">ATCC 1007 / CBS 513.65 / DSM 816 / NCTC 3887 / NRRL 1</strain>
    </source>
</reference>
<dbReference type="GO" id="GO:0003997">
    <property type="term" value="F:acyl-CoA oxidase activity"/>
    <property type="evidence" value="ECO:0007669"/>
    <property type="project" value="InterPro"/>
</dbReference>
<dbReference type="STRING" id="344612.A1C599"/>
<dbReference type="KEGG" id="act:ACLA_002780"/>
<dbReference type="HOGENOM" id="CLU_028041_1_0_1"/>
<dbReference type="InterPro" id="IPR009100">
    <property type="entry name" value="AcylCoA_DH/oxidase_NM_dom_sf"/>
</dbReference>
<evidence type="ECO:0000313" key="3">
    <source>
        <dbReference type="Proteomes" id="UP000006701"/>
    </source>
</evidence>
<sequence length="550" mass="61167">MLSTPPYVTLDDDFWQPSSKSLKLTRLPVLTSTYARSHPHETIKSHYEQVKALCQAHVLEVACRSDQPPVVRRHDPNWVTVKSRRGHHCAVHEIQRLMDFDVSFLCNHRGIYMPTELGHGLDARNLQTVATLLPDGGFDLHTPTPAAAKCMPVATPISGLQKIATVFARLHVNGQDHCARGFVVQLNVGSQMAEGITAKLLPNRAGSTYLDHAITVFNHVRLPKNALLGEIRKIPVSEQDQFSSLIWRVPVGTFSLAMASVPTLKICSSIAARYAMKRRVGHSVAEEGLPITHFRTQQIPIFHAIAQASVLAEYATCAVQNFTDRRLDPRVRHAHAMFFKTIAMAQTLESTRTLSLEMGWRGFSGDNQIIRAEYRGNKIAEGDTTVLCIRLASDILLGKVAIHPLCPLAKHESVLLNEAQVLLKECGGNFRSPASNRHLLPRCQALVEAIGFRMAYEAARDAHIDPVILKLYEMGATKSDLACYVEHKLLTRREVFDIEDKCISALVPRINELLDKMDMDAYCDAPIISDEKWDSFLSTLDTFSGGSVLC</sequence>
<protein>
    <submittedName>
        <fullName evidence="2">Acyl-CoA oxidase, putative</fullName>
    </submittedName>
</protein>
<name>A1C599_ASPCL</name>
<dbReference type="SUPFAM" id="SSF56645">
    <property type="entry name" value="Acyl-CoA dehydrogenase NM domain-like"/>
    <property type="match status" value="1"/>
</dbReference>
<dbReference type="PANTHER" id="PTHR10909">
    <property type="entry name" value="ELECTRON TRANSPORT OXIDOREDUCTASE"/>
    <property type="match status" value="1"/>
</dbReference>
<dbReference type="AlphaFoldDB" id="A1C599"/>
<dbReference type="Pfam" id="PF22924">
    <property type="entry name" value="ACOX_C_alpha1"/>
    <property type="match status" value="1"/>
</dbReference>
<dbReference type="GO" id="GO:0071949">
    <property type="term" value="F:FAD binding"/>
    <property type="evidence" value="ECO:0007669"/>
    <property type="project" value="InterPro"/>
</dbReference>
<dbReference type="GO" id="GO:0055088">
    <property type="term" value="P:lipid homeostasis"/>
    <property type="evidence" value="ECO:0007669"/>
    <property type="project" value="TreeGrafter"/>
</dbReference>
<dbReference type="OMA" id="LACYVEH"/>